<dbReference type="GO" id="GO:0043752">
    <property type="term" value="F:adenosylcobinamide kinase activity"/>
    <property type="evidence" value="ECO:0007669"/>
    <property type="project" value="InterPro"/>
</dbReference>
<dbReference type="SUPFAM" id="SSF52540">
    <property type="entry name" value="P-loop containing nucleoside triphosphate hydrolases"/>
    <property type="match status" value="1"/>
</dbReference>
<name>A0A645FUX5_9ZZZZ</name>
<evidence type="ECO:0000313" key="1">
    <source>
        <dbReference type="EMBL" id="MPN17596.1"/>
    </source>
</evidence>
<dbReference type="Gene3D" id="3.40.50.300">
    <property type="entry name" value="P-loop containing nucleotide triphosphate hydrolases"/>
    <property type="match status" value="1"/>
</dbReference>
<proteinExistence type="predicted"/>
<dbReference type="AlphaFoldDB" id="A0A645FUX5"/>
<sequence>MVYHLQNIVFDDPDHAPELFDRLLTKEVVVCDEVGSGIVPLSARDRQAREAAGRLCIRLAERADRVVRLVCGIPVVIKEQ</sequence>
<protein>
    <recommendedName>
        <fullName evidence="2">Adenosylcobinamide kinase</fullName>
    </recommendedName>
</protein>
<reference evidence="1" key="1">
    <citation type="submission" date="2019-08" db="EMBL/GenBank/DDBJ databases">
        <authorList>
            <person name="Kucharzyk K."/>
            <person name="Murdoch R.W."/>
            <person name="Higgins S."/>
            <person name="Loffler F."/>
        </authorList>
    </citation>
    <scope>NUCLEOTIDE SEQUENCE</scope>
</reference>
<organism evidence="1">
    <name type="scientific">bioreactor metagenome</name>
    <dbReference type="NCBI Taxonomy" id="1076179"/>
    <lineage>
        <taxon>unclassified sequences</taxon>
        <taxon>metagenomes</taxon>
        <taxon>ecological metagenomes</taxon>
    </lineage>
</organism>
<accession>A0A645FUX5</accession>
<dbReference type="Pfam" id="PF02283">
    <property type="entry name" value="CobU"/>
    <property type="match status" value="1"/>
</dbReference>
<evidence type="ECO:0008006" key="2">
    <source>
        <dbReference type="Google" id="ProtNLM"/>
    </source>
</evidence>
<dbReference type="GO" id="GO:0009236">
    <property type="term" value="P:cobalamin biosynthetic process"/>
    <property type="evidence" value="ECO:0007669"/>
    <property type="project" value="InterPro"/>
</dbReference>
<dbReference type="InterPro" id="IPR027417">
    <property type="entry name" value="P-loop_NTPase"/>
</dbReference>
<gene>
    <name evidence="1" type="ORF">SDC9_164951</name>
</gene>
<dbReference type="GO" id="GO:0000166">
    <property type="term" value="F:nucleotide binding"/>
    <property type="evidence" value="ECO:0007669"/>
    <property type="project" value="InterPro"/>
</dbReference>
<dbReference type="EMBL" id="VSSQ01064764">
    <property type="protein sequence ID" value="MPN17596.1"/>
    <property type="molecule type" value="Genomic_DNA"/>
</dbReference>
<comment type="caution">
    <text evidence="1">The sequence shown here is derived from an EMBL/GenBank/DDBJ whole genome shotgun (WGS) entry which is preliminary data.</text>
</comment>
<dbReference type="InterPro" id="IPR003203">
    <property type="entry name" value="CobU/CobP"/>
</dbReference>